<proteinExistence type="predicted"/>
<gene>
    <name evidence="2" type="ORF">SAMN04487775_11053</name>
</gene>
<accession>A0A1I3MQZ2</accession>
<dbReference type="RefSeq" id="WP_244882839.1">
    <property type="nucleotide sequence ID" value="NZ_FORI01000010.1"/>
</dbReference>
<dbReference type="Gene3D" id="1.10.3210.10">
    <property type="entry name" value="Hypothetical protein af1432"/>
    <property type="match status" value="1"/>
</dbReference>
<evidence type="ECO:0000313" key="3">
    <source>
        <dbReference type="Proteomes" id="UP000182737"/>
    </source>
</evidence>
<sequence length="432" mass="49784">MVKLKIAFAIFLTLCYLSPAASGLTQMLKQVQHDDEHMNYFDSYDWQTMLSQHPARNYDISEYFEILCPKDDWPVFLNRYLELPVLKRLSGVGLLCGTDWTPLYKNRFFYSRLDHSLGVALIVWHFTHDKAQTIAGLLHDISTPVFSHVSDFRKGDALTQTATEEPTARIIRGDAELGRLLSEDGLTPAQVEDYHIYPIADNEIPQLSADRLEYMFPSGMALDGSWTMDEIRQCYNDLVILKNEDGKDELGFKHVEIAELYCEHFCMIGHILQLNENKLTLHLLGQIMNLAEKEGILSEEDFMTLSESQVMEKLNGLLRFARNDEDCHCEAEPKQSTNIEKLRNYFRTFRTMTSIEHTECELTNDSYFCVNLRVKQRYINPLVMISIRPSAYSTTVDANNISRLSEVSEKARRIIDDFKTYSDTAYGCVKLV</sequence>
<reference evidence="3" key="1">
    <citation type="submission" date="2016-10" db="EMBL/GenBank/DDBJ databases">
        <authorList>
            <person name="Varghese N."/>
            <person name="Submissions S."/>
        </authorList>
    </citation>
    <scope>NUCLEOTIDE SEQUENCE [LARGE SCALE GENOMIC DNA]</scope>
    <source>
        <strain evidence="3">XBD1002</strain>
    </source>
</reference>
<evidence type="ECO:0008006" key="4">
    <source>
        <dbReference type="Google" id="ProtNLM"/>
    </source>
</evidence>
<feature type="signal peptide" evidence="1">
    <location>
        <begin position="1"/>
        <end position="21"/>
    </location>
</feature>
<name>A0A1I3MQZ2_9SPIR</name>
<dbReference type="Proteomes" id="UP000182737">
    <property type="component" value="Unassembled WGS sequence"/>
</dbReference>
<keyword evidence="1" id="KW-0732">Signal</keyword>
<dbReference type="SUPFAM" id="SSF109604">
    <property type="entry name" value="HD-domain/PDEase-like"/>
    <property type="match status" value="1"/>
</dbReference>
<evidence type="ECO:0000313" key="2">
    <source>
        <dbReference type="EMBL" id="SFI99397.1"/>
    </source>
</evidence>
<dbReference type="AlphaFoldDB" id="A0A1I3MQZ2"/>
<protein>
    <recommendedName>
        <fullName evidence="4">HD domain-containing protein</fullName>
    </recommendedName>
</protein>
<feature type="chain" id="PRO_5010354484" description="HD domain-containing protein" evidence="1">
    <location>
        <begin position="22"/>
        <end position="432"/>
    </location>
</feature>
<keyword evidence="3" id="KW-1185">Reference proteome</keyword>
<organism evidence="2 3">
    <name type="scientific">Treponema bryantii</name>
    <dbReference type="NCBI Taxonomy" id="163"/>
    <lineage>
        <taxon>Bacteria</taxon>
        <taxon>Pseudomonadati</taxon>
        <taxon>Spirochaetota</taxon>
        <taxon>Spirochaetia</taxon>
        <taxon>Spirochaetales</taxon>
        <taxon>Treponemataceae</taxon>
        <taxon>Treponema</taxon>
    </lineage>
</organism>
<dbReference type="EMBL" id="FORI01000010">
    <property type="protein sequence ID" value="SFI99397.1"/>
    <property type="molecule type" value="Genomic_DNA"/>
</dbReference>
<evidence type="ECO:0000256" key="1">
    <source>
        <dbReference type="SAM" id="SignalP"/>
    </source>
</evidence>